<dbReference type="AlphaFoldDB" id="A0A9P5X7Q0"/>
<comment type="caution">
    <text evidence="2">The sequence shown here is derived from an EMBL/GenBank/DDBJ whole genome shotgun (WGS) entry which is preliminary data.</text>
</comment>
<evidence type="ECO:0000313" key="2">
    <source>
        <dbReference type="EMBL" id="KAF9446059.1"/>
    </source>
</evidence>
<dbReference type="GO" id="GO:0032259">
    <property type="term" value="P:methylation"/>
    <property type="evidence" value="ECO:0007669"/>
    <property type="project" value="UniProtKB-KW"/>
</dbReference>
<reference evidence="2" key="1">
    <citation type="submission" date="2020-11" db="EMBL/GenBank/DDBJ databases">
        <authorList>
            <consortium name="DOE Joint Genome Institute"/>
            <person name="Ahrendt S."/>
            <person name="Riley R."/>
            <person name="Andreopoulos W."/>
            <person name="Labutti K."/>
            <person name="Pangilinan J."/>
            <person name="Ruiz-Duenas F.J."/>
            <person name="Barrasa J.M."/>
            <person name="Sanchez-Garcia M."/>
            <person name="Camarero S."/>
            <person name="Miyauchi S."/>
            <person name="Serrano A."/>
            <person name="Linde D."/>
            <person name="Babiker R."/>
            <person name="Drula E."/>
            <person name="Ayuso-Fernandez I."/>
            <person name="Pacheco R."/>
            <person name="Padilla G."/>
            <person name="Ferreira P."/>
            <person name="Barriuso J."/>
            <person name="Kellner H."/>
            <person name="Castanera R."/>
            <person name="Alfaro M."/>
            <person name="Ramirez L."/>
            <person name="Pisabarro A.G."/>
            <person name="Kuo A."/>
            <person name="Tritt A."/>
            <person name="Lipzen A."/>
            <person name="He G."/>
            <person name="Yan M."/>
            <person name="Ng V."/>
            <person name="Cullen D."/>
            <person name="Martin F."/>
            <person name="Rosso M.-N."/>
            <person name="Henrissat B."/>
            <person name="Hibbett D."/>
            <person name="Martinez A.T."/>
            <person name="Grigoriev I.V."/>
        </authorList>
    </citation>
    <scope>NUCLEOTIDE SEQUENCE</scope>
    <source>
        <strain evidence="2">MF-IS2</strain>
    </source>
</reference>
<dbReference type="Gene3D" id="3.40.50.150">
    <property type="entry name" value="Vaccinia Virus protein VP39"/>
    <property type="match status" value="1"/>
</dbReference>
<dbReference type="GO" id="GO:0008168">
    <property type="term" value="F:methyltransferase activity"/>
    <property type="evidence" value="ECO:0007669"/>
    <property type="project" value="UniProtKB-KW"/>
</dbReference>
<protein>
    <submittedName>
        <fullName evidence="2">S-adenosyl-L-methionine-dependent methyltransferase</fullName>
    </submittedName>
</protein>
<keyword evidence="3" id="KW-1185">Reference proteome</keyword>
<dbReference type="Proteomes" id="UP000807342">
    <property type="component" value="Unassembled WGS sequence"/>
</dbReference>
<dbReference type="SUPFAM" id="SSF53335">
    <property type="entry name" value="S-adenosyl-L-methionine-dependent methyltransferases"/>
    <property type="match status" value="1"/>
</dbReference>
<dbReference type="InterPro" id="IPR041698">
    <property type="entry name" value="Methyltransf_25"/>
</dbReference>
<dbReference type="Pfam" id="PF13649">
    <property type="entry name" value="Methyltransf_25"/>
    <property type="match status" value="1"/>
</dbReference>
<evidence type="ECO:0000313" key="3">
    <source>
        <dbReference type="Proteomes" id="UP000807342"/>
    </source>
</evidence>
<keyword evidence="2" id="KW-0808">Transferase</keyword>
<dbReference type="CDD" id="cd02440">
    <property type="entry name" value="AdoMet_MTases"/>
    <property type="match status" value="1"/>
</dbReference>
<dbReference type="PANTHER" id="PTHR43591">
    <property type="entry name" value="METHYLTRANSFERASE"/>
    <property type="match status" value="1"/>
</dbReference>
<dbReference type="OrthoDB" id="184880at2759"/>
<organism evidence="2 3">
    <name type="scientific">Macrolepiota fuliginosa MF-IS2</name>
    <dbReference type="NCBI Taxonomy" id="1400762"/>
    <lineage>
        <taxon>Eukaryota</taxon>
        <taxon>Fungi</taxon>
        <taxon>Dikarya</taxon>
        <taxon>Basidiomycota</taxon>
        <taxon>Agaricomycotina</taxon>
        <taxon>Agaricomycetes</taxon>
        <taxon>Agaricomycetidae</taxon>
        <taxon>Agaricales</taxon>
        <taxon>Agaricineae</taxon>
        <taxon>Agaricaceae</taxon>
        <taxon>Macrolepiota</taxon>
    </lineage>
</organism>
<dbReference type="InterPro" id="IPR029063">
    <property type="entry name" value="SAM-dependent_MTases_sf"/>
</dbReference>
<gene>
    <name evidence="2" type="ORF">P691DRAFT_804764</name>
</gene>
<accession>A0A9P5X7Q0</accession>
<dbReference type="PANTHER" id="PTHR43591:SF24">
    <property type="entry name" value="2-METHOXY-6-POLYPRENYL-1,4-BENZOQUINOL METHYLASE, MITOCHONDRIAL"/>
    <property type="match status" value="1"/>
</dbReference>
<evidence type="ECO:0000259" key="1">
    <source>
        <dbReference type="Pfam" id="PF13649"/>
    </source>
</evidence>
<proteinExistence type="predicted"/>
<sequence>MTPVEVLSPPGFPESETDQRYFISSEGLTASAYLLPADDEERKRLDLQSRVINQNFDNQLILAPITLNSGDIVLDSGTGSGHWLLSLAKEVPKTVQLWGIDISPRMFPPAASTPPNAIFAPNSITSLPEHWTNTLSLIHQRLLVVALSPSQWQTALSEMFRTLAPGGWVQLFELHYMLVSPSEALRKHKVFAMRNKLCYEVRHVVMDIVDHLPSWLEQAGFVNLRIEKRYLPLGSWAGEYGTLGLEASATNFYRAIKAPVMAEGGFGLVKNGEEYDAAVDDFVRLCDETPETYREYWAFIAQKPVA</sequence>
<name>A0A9P5X7Q0_9AGAR</name>
<dbReference type="EMBL" id="MU151265">
    <property type="protein sequence ID" value="KAF9446059.1"/>
    <property type="molecule type" value="Genomic_DNA"/>
</dbReference>
<keyword evidence="2" id="KW-0489">Methyltransferase</keyword>
<feature type="domain" description="Methyltransferase" evidence="1">
    <location>
        <begin position="73"/>
        <end position="167"/>
    </location>
</feature>